<proteinExistence type="predicted"/>
<dbReference type="SMART" id="SM00895">
    <property type="entry name" value="FCD"/>
    <property type="match status" value="1"/>
</dbReference>
<name>A0A1I6QZ08_9ACTN</name>
<evidence type="ECO:0000259" key="4">
    <source>
        <dbReference type="PROSITE" id="PS50949"/>
    </source>
</evidence>
<dbReference type="GO" id="GO:0003677">
    <property type="term" value="F:DNA binding"/>
    <property type="evidence" value="ECO:0007669"/>
    <property type="project" value="UniProtKB-KW"/>
</dbReference>
<dbReference type="InterPro" id="IPR008920">
    <property type="entry name" value="TF_FadR/GntR_C"/>
</dbReference>
<evidence type="ECO:0000313" key="6">
    <source>
        <dbReference type="Proteomes" id="UP000198873"/>
    </source>
</evidence>
<dbReference type="Proteomes" id="UP000198873">
    <property type="component" value="Unassembled WGS sequence"/>
</dbReference>
<dbReference type="Gene3D" id="1.20.120.530">
    <property type="entry name" value="GntR ligand-binding domain-like"/>
    <property type="match status" value="1"/>
</dbReference>
<evidence type="ECO:0000256" key="2">
    <source>
        <dbReference type="ARBA" id="ARBA00023125"/>
    </source>
</evidence>
<dbReference type="EMBL" id="FPAB01000002">
    <property type="protein sequence ID" value="SFS57731.1"/>
    <property type="molecule type" value="Genomic_DNA"/>
</dbReference>
<keyword evidence="1" id="KW-0805">Transcription regulation</keyword>
<organism evidence="5 6">
    <name type="scientific">Streptomyces harbinensis</name>
    <dbReference type="NCBI Taxonomy" id="1176198"/>
    <lineage>
        <taxon>Bacteria</taxon>
        <taxon>Bacillati</taxon>
        <taxon>Actinomycetota</taxon>
        <taxon>Actinomycetes</taxon>
        <taxon>Kitasatosporales</taxon>
        <taxon>Streptomycetaceae</taxon>
        <taxon>Streptomyces</taxon>
    </lineage>
</organism>
<dbReference type="PANTHER" id="PTHR43537">
    <property type="entry name" value="TRANSCRIPTIONAL REGULATOR, GNTR FAMILY"/>
    <property type="match status" value="1"/>
</dbReference>
<evidence type="ECO:0000256" key="1">
    <source>
        <dbReference type="ARBA" id="ARBA00023015"/>
    </source>
</evidence>
<protein>
    <submittedName>
        <fullName evidence="5">DNA-binding transcriptional regulator, GntR family</fullName>
    </submittedName>
</protein>
<dbReference type="Gene3D" id="1.10.10.10">
    <property type="entry name" value="Winged helix-like DNA-binding domain superfamily/Winged helix DNA-binding domain"/>
    <property type="match status" value="1"/>
</dbReference>
<keyword evidence="3" id="KW-0804">Transcription</keyword>
<sequence length="226" mass="24856">MASRIPTTRSELVYEKVRGEILHGTLPPGSRLRFVDLANRFTVSQSVVREALVRLAEQGLAVALPQQGFRVRALSLADLHELTEARVEIEALVVRRAIAQGDLPWESSVIAAHHTLARTPRTTRAGKINEEWVDAHEAFHAATLRGCRNGTLLSVATSLREAASLYRWWSGAAAPDPDRDIALEHRQILDAVIARDEVTAMCLIAQHIQRTTDELSAAAVPLEARG</sequence>
<dbReference type="InterPro" id="IPR000524">
    <property type="entry name" value="Tscrpt_reg_HTH_GntR"/>
</dbReference>
<dbReference type="Pfam" id="PF07729">
    <property type="entry name" value="FCD"/>
    <property type="match status" value="1"/>
</dbReference>
<dbReference type="InterPro" id="IPR036390">
    <property type="entry name" value="WH_DNA-bd_sf"/>
</dbReference>
<dbReference type="GO" id="GO:0003700">
    <property type="term" value="F:DNA-binding transcription factor activity"/>
    <property type="evidence" value="ECO:0007669"/>
    <property type="project" value="InterPro"/>
</dbReference>
<accession>A0A1I6QZ08</accession>
<evidence type="ECO:0000313" key="5">
    <source>
        <dbReference type="EMBL" id="SFS57731.1"/>
    </source>
</evidence>
<keyword evidence="6" id="KW-1185">Reference proteome</keyword>
<feature type="domain" description="HTH gntR-type" evidence="4">
    <location>
        <begin position="7"/>
        <end position="74"/>
    </location>
</feature>
<dbReference type="AlphaFoldDB" id="A0A1I6QZ08"/>
<dbReference type="PANTHER" id="PTHR43537:SF20">
    <property type="entry name" value="HTH-TYPE TRANSCRIPTIONAL REPRESSOR GLAR"/>
    <property type="match status" value="1"/>
</dbReference>
<dbReference type="SMART" id="SM00345">
    <property type="entry name" value="HTH_GNTR"/>
    <property type="match status" value="1"/>
</dbReference>
<gene>
    <name evidence="5" type="ORF">SAMN05444716_102519</name>
</gene>
<dbReference type="Pfam" id="PF00392">
    <property type="entry name" value="GntR"/>
    <property type="match status" value="1"/>
</dbReference>
<dbReference type="PROSITE" id="PS50949">
    <property type="entry name" value="HTH_GNTR"/>
    <property type="match status" value="1"/>
</dbReference>
<reference evidence="6" key="1">
    <citation type="submission" date="2016-10" db="EMBL/GenBank/DDBJ databases">
        <authorList>
            <person name="Varghese N."/>
            <person name="Submissions S."/>
        </authorList>
    </citation>
    <scope>NUCLEOTIDE SEQUENCE [LARGE SCALE GENOMIC DNA]</scope>
    <source>
        <strain evidence="6">CGMCC 4.7047</strain>
    </source>
</reference>
<dbReference type="InterPro" id="IPR036388">
    <property type="entry name" value="WH-like_DNA-bd_sf"/>
</dbReference>
<dbReference type="STRING" id="1176198.SAMN05444716_102519"/>
<evidence type="ECO:0000256" key="3">
    <source>
        <dbReference type="ARBA" id="ARBA00023163"/>
    </source>
</evidence>
<dbReference type="SUPFAM" id="SSF46785">
    <property type="entry name" value="Winged helix' DNA-binding domain"/>
    <property type="match status" value="1"/>
</dbReference>
<dbReference type="SUPFAM" id="SSF48008">
    <property type="entry name" value="GntR ligand-binding domain-like"/>
    <property type="match status" value="1"/>
</dbReference>
<dbReference type="RefSeq" id="WP_093842456.1">
    <property type="nucleotide sequence ID" value="NZ_CP054938.1"/>
</dbReference>
<keyword evidence="2 5" id="KW-0238">DNA-binding</keyword>
<dbReference type="InterPro" id="IPR011711">
    <property type="entry name" value="GntR_C"/>
</dbReference>